<dbReference type="GO" id="GO:0008173">
    <property type="term" value="F:RNA methyltransferase activity"/>
    <property type="evidence" value="ECO:0007669"/>
    <property type="project" value="InterPro"/>
</dbReference>
<evidence type="ECO:0000256" key="1">
    <source>
        <dbReference type="ARBA" id="ARBA00022490"/>
    </source>
</evidence>
<reference evidence="8 9" key="1">
    <citation type="journal article" date="2015" name="Genome Announc.">
        <title>Expanding the biotechnology potential of lactobacilli through comparative genomics of 213 strains and associated genera.</title>
        <authorList>
            <person name="Sun Z."/>
            <person name="Harris H.M."/>
            <person name="McCann A."/>
            <person name="Guo C."/>
            <person name="Argimon S."/>
            <person name="Zhang W."/>
            <person name="Yang X."/>
            <person name="Jeffery I.B."/>
            <person name="Cooney J.C."/>
            <person name="Kagawa T.F."/>
            <person name="Liu W."/>
            <person name="Song Y."/>
            <person name="Salvetti E."/>
            <person name="Wrobel A."/>
            <person name="Rasinkangas P."/>
            <person name="Parkhill J."/>
            <person name="Rea M.C."/>
            <person name="O'Sullivan O."/>
            <person name="Ritari J."/>
            <person name="Douillard F.P."/>
            <person name="Paul Ross R."/>
            <person name="Yang R."/>
            <person name="Briner A.E."/>
            <person name="Felis G.E."/>
            <person name="de Vos W.M."/>
            <person name="Barrangou R."/>
            <person name="Klaenhammer T.R."/>
            <person name="Caufield P.W."/>
            <person name="Cui Y."/>
            <person name="Zhang H."/>
            <person name="O'Toole P.W."/>
        </authorList>
    </citation>
    <scope>NUCLEOTIDE SEQUENCE [LARGE SCALE GENOMIC DNA]</scope>
    <source>
        <strain evidence="8 9">DSM 20014</strain>
    </source>
</reference>
<dbReference type="GO" id="GO:0003723">
    <property type="term" value="F:RNA binding"/>
    <property type="evidence" value="ECO:0007669"/>
    <property type="project" value="UniProtKB-UniRule"/>
</dbReference>
<feature type="active site" description="Nucleophile" evidence="6">
    <location>
        <position position="225"/>
    </location>
</feature>
<dbReference type="PROSITE" id="PS51686">
    <property type="entry name" value="SAM_MT_RSMB_NOP"/>
    <property type="match status" value="1"/>
</dbReference>
<organism evidence="8 9">
    <name type="scientific">Weissella minor</name>
    <dbReference type="NCBI Taxonomy" id="1620"/>
    <lineage>
        <taxon>Bacteria</taxon>
        <taxon>Bacillati</taxon>
        <taxon>Bacillota</taxon>
        <taxon>Bacilli</taxon>
        <taxon>Lactobacillales</taxon>
        <taxon>Lactobacillaceae</taxon>
        <taxon>Weissella</taxon>
    </lineage>
</organism>
<dbReference type="InterPro" id="IPR027391">
    <property type="entry name" value="Nol1_Nop2_Fmu_2"/>
</dbReference>
<dbReference type="SUPFAM" id="SSF53335">
    <property type="entry name" value="S-adenosyl-L-methionine-dependent methyltransferases"/>
    <property type="match status" value="1"/>
</dbReference>
<keyword evidence="4 6" id="KW-0949">S-adenosyl-L-methionine</keyword>
<dbReference type="Pfam" id="PF17126">
    <property type="entry name" value="RsmF_methylt_CI"/>
    <property type="match status" value="1"/>
</dbReference>
<dbReference type="AlphaFoldDB" id="A0A0R2JQ68"/>
<sequence>MALPVAFQEKYRQLLGDEADEFFHALAAEPTKAFRVNPLKAGQELTDTIAETPIPWSRFGYYGSVYGHSVDHTDGLIYSQEPSAQLVGELAAPQPGQKVLDLAAAPGGKSTHLASFMNQAGLLVSNEINRKRAGILSENMERFGVANALVTNHDAIALAKVFPEYFDTIVLDAPCSGEGMFRKDPDAMQYWSADYPAENAARQKDILTDTIKMLKPGGTLVYSTCTFAPEEDEQVIAWLLDNYPEFSIVPVDKVAGFDDGRPEWADGNPALKDTVRLFPNHVAGEGHFMAKLHKADGEVTAKPVKLAKSNVTAEQQKLWDAFANENLTIDMPNTLITFGDQLYAIPEGTPRLNGLQVLRAGLHLGTFKKKRFEPSLALALALQPVQFKQSYALTLDEWQKYVHGDTFMIEKDESYANGWYILTMAENGVGFGKLVNGQMKNFYPKGLRFIAQTHDK</sequence>
<evidence type="ECO:0000256" key="2">
    <source>
        <dbReference type="ARBA" id="ARBA00022603"/>
    </source>
</evidence>
<comment type="similarity">
    <text evidence="6">Belongs to the class I-like SAM-binding methyltransferase superfamily. RsmB/NOP family.</text>
</comment>
<dbReference type="Gene3D" id="3.40.50.150">
    <property type="entry name" value="Vaccinia Virus protein VP39"/>
    <property type="match status" value="1"/>
</dbReference>
<dbReference type="Gene3D" id="3.30.70.1170">
    <property type="entry name" value="Sun protein, domain 3"/>
    <property type="match status" value="1"/>
</dbReference>
<comment type="caution">
    <text evidence="8">The sequence shown here is derived from an EMBL/GenBank/DDBJ whole genome shotgun (WGS) entry which is preliminary data.</text>
</comment>
<name>A0A0R2JQ68_9LACO</name>
<dbReference type="InterPro" id="IPR023267">
    <property type="entry name" value="RCMT"/>
</dbReference>
<dbReference type="InterPro" id="IPR001678">
    <property type="entry name" value="MeTrfase_RsmB-F_NOP2_dom"/>
</dbReference>
<dbReference type="PRINTS" id="PR02008">
    <property type="entry name" value="RCMTFAMILY"/>
</dbReference>
<protein>
    <submittedName>
        <fullName evidence="8">tRNA rRNA methyltransferase</fullName>
    </submittedName>
</protein>
<dbReference type="EMBL" id="JQCD01000024">
    <property type="protein sequence ID" value="KRN76682.1"/>
    <property type="molecule type" value="Genomic_DNA"/>
</dbReference>
<dbReference type="InterPro" id="IPR029063">
    <property type="entry name" value="SAM-dependent_MTases_sf"/>
</dbReference>
<keyword evidence="2 6" id="KW-0489">Methyltransferase</keyword>
<evidence type="ECO:0000313" key="9">
    <source>
        <dbReference type="Proteomes" id="UP000051673"/>
    </source>
</evidence>
<evidence type="ECO:0000313" key="8">
    <source>
        <dbReference type="EMBL" id="KRN76682.1"/>
    </source>
</evidence>
<dbReference type="InterPro" id="IPR031340">
    <property type="entry name" value="RsmF_methylt_CI"/>
</dbReference>
<dbReference type="InterPro" id="IPR049560">
    <property type="entry name" value="MeTrfase_RsmB-F_NOP2_cat"/>
</dbReference>
<keyword evidence="5 6" id="KW-0694">RNA-binding</keyword>
<evidence type="ECO:0000256" key="4">
    <source>
        <dbReference type="ARBA" id="ARBA00022691"/>
    </source>
</evidence>
<feature type="domain" description="SAM-dependent MTase RsmB/NOP-type" evidence="7">
    <location>
        <begin position="1"/>
        <end position="295"/>
    </location>
</feature>
<dbReference type="Pfam" id="PF13636">
    <property type="entry name" value="Methyltranf_PUA"/>
    <property type="match status" value="1"/>
</dbReference>
<dbReference type="CDD" id="cd02440">
    <property type="entry name" value="AdoMet_MTases"/>
    <property type="match status" value="1"/>
</dbReference>
<evidence type="ECO:0000256" key="5">
    <source>
        <dbReference type="ARBA" id="ARBA00022884"/>
    </source>
</evidence>
<evidence type="ECO:0000256" key="3">
    <source>
        <dbReference type="ARBA" id="ARBA00022679"/>
    </source>
</evidence>
<keyword evidence="9" id="KW-1185">Reference proteome</keyword>
<proteinExistence type="inferred from homology"/>
<feature type="binding site" evidence="6">
    <location>
        <begin position="103"/>
        <end position="109"/>
    </location>
    <ligand>
        <name>S-adenosyl-L-methionine</name>
        <dbReference type="ChEBI" id="CHEBI:59789"/>
    </ligand>
</feature>
<keyword evidence="1" id="KW-0963">Cytoplasm</keyword>
<feature type="binding site" evidence="6">
    <location>
        <position position="172"/>
    </location>
    <ligand>
        <name>S-adenosyl-L-methionine</name>
        <dbReference type="ChEBI" id="CHEBI:59789"/>
    </ligand>
</feature>
<dbReference type="InterPro" id="IPR031341">
    <property type="entry name" value="Methyltr_RsmF_N"/>
</dbReference>
<dbReference type="PATRIC" id="fig|1620.3.peg.191"/>
<feature type="binding site" evidence="6">
    <location>
        <position position="127"/>
    </location>
    <ligand>
        <name>S-adenosyl-L-methionine</name>
        <dbReference type="ChEBI" id="CHEBI:59789"/>
    </ligand>
</feature>
<gene>
    <name evidence="8" type="ORF">IV67_GL000187</name>
</gene>
<evidence type="ECO:0000256" key="6">
    <source>
        <dbReference type="PROSITE-ProRule" id="PRU01023"/>
    </source>
</evidence>
<dbReference type="Pfam" id="PF01189">
    <property type="entry name" value="Methyltr_RsmB-F"/>
    <property type="match status" value="1"/>
</dbReference>
<dbReference type="STRING" id="1620.IV67_GL000187"/>
<dbReference type="GO" id="GO:0001510">
    <property type="term" value="P:RNA methylation"/>
    <property type="evidence" value="ECO:0007669"/>
    <property type="project" value="InterPro"/>
</dbReference>
<accession>A0A0R2JQ68</accession>
<evidence type="ECO:0000259" key="7">
    <source>
        <dbReference type="PROSITE" id="PS51686"/>
    </source>
</evidence>
<dbReference type="CDD" id="cd21147">
    <property type="entry name" value="RsmF_methylt_CTD1"/>
    <property type="match status" value="1"/>
</dbReference>
<dbReference type="PANTHER" id="PTHR22807:SF30">
    <property type="entry name" value="28S RRNA (CYTOSINE(4447)-C(5))-METHYLTRANSFERASE-RELATED"/>
    <property type="match status" value="1"/>
</dbReference>
<dbReference type="Proteomes" id="UP000051673">
    <property type="component" value="Unassembled WGS sequence"/>
</dbReference>
<dbReference type="Gene3D" id="2.30.130.60">
    <property type="match status" value="1"/>
</dbReference>
<dbReference type="Pfam" id="PF17125">
    <property type="entry name" value="Methyltr_RsmF_N"/>
    <property type="match status" value="1"/>
</dbReference>
<dbReference type="RefSeq" id="WP_057787275.1">
    <property type="nucleotide sequence ID" value="NZ_JQCD01000024.1"/>
</dbReference>
<feature type="binding site" evidence="6">
    <location>
        <position position="154"/>
    </location>
    <ligand>
        <name>S-adenosyl-L-methionine</name>
        <dbReference type="ChEBI" id="CHEBI:59789"/>
    </ligand>
</feature>
<keyword evidence="3 6" id="KW-0808">Transferase</keyword>
<dbReference type="PANTHER" id="PTHR22807">
    <property type="entry name" value="NOP2 YEAST -RELATED NOL1/NOP2/FMU SUN DOMAIN-CONTAINING"/>
    <property type="match status" value="1"/>
</dbReference>